<name>A0A068NWD0_FIMGI</name>
<sequence length="526" mass="54526">MSSARAEREKVRHSLHRGLLRINLLHSAAVGFIAGLIGVCYQFSVRLVEAWSHRAAAWSALHGSAGIFLWVAGAALFSAGIALMIGRFAPDSGGSGIPHIKSALLHLRVIRPVRLLVAKFLGGLGALATGMSLGREGPTIQMGAAVGKLFGDKMRVPRRARSALVAAGAGAGLASAFNAPLAGFLFVMEELKREMSALTYGSALIASVSAVAVTRYLVGERPSFVLPSPGGAPLSVLPLTACLGLLAGVGGVLFNRVLIAGLEIRRVRKLPVAVVGAVAGALAALALVYLPKVAGGGHQVAERLLAGEYQGITISAILALFLAKLLLTAISYATGLPGGIFAPILVMGAFLGYAFGIGAHALWPSVPFSAGGFATVGMAAMLSASVRAPLTGVVLIVEMTAEYGLLYALLISAFAASLVAQALRDEPIYEALMERDLRLSGAEVHPEEEPILVELLVEPHSGMDGRRISRLGLPVGAIVVTLERGSTHIVPGGSTLLMAGDMLTIMIQGDRPELSLEIHEAARAPD</sequence>
<evidence type="ECO:0000259" key="11">
    <source>
        <dbReference type="PROSITE" id="PS51202"/>
    </source>
</evidence>
<organism evidence="12 13">
    <name type="scientific">Fimbriimonas ginsengisoli Gsoil 348</name>
    <dbReference type="NCBI Taxonomy" id="661478"/>
    <lineage>
        <taxon>Bacteria</taxon>
        <taxon>Bacillati</taxon>
        <taxon>Armatimonadota</taxon>
        <taxon>Fimbriimonadia</taxon>
        <taxon>Fimbriimonadales</taxon>
        <taxon>Fimbriimonadaceae</taxon>
        <taxon>Fimbriimonas</taxon>
    </lineage>
</organism>
<evidence type="ECO:0000256" key="2">
    <source>
        <dbReference type="ARBA" id="ARBA00022448"/>
    </source>
</evidence>
<evidence type="ECO:0000256" key="8">
    <source>
        <dbReference type="ARBA" id="ARBA00023214"/>
    </source>
</evidence>
<evidence type="ECO:0000256" key="10">
    <source>
        <dbReference type="SAM" id="Phobius"/>
    </source>
</evidence>
<dbReference type="Gene3D" id="3.30.70.1450">
    <property type="entry name" value="Regulator of K+ conductance, C-terminal domain"/>
    <property type="match status" value="1"/>
</dbReference>
<dbReference type="InterPro" id="IPR050368">
    <property type="entry name" value="ClC-type_chloride_channel"/>
</dbReference>
<protein>
    <submittedName>
        <fullName evidence="12">Chloride channel core</fullName>
    </submittedName>
</protein>
<dbReference type="STRING" id="661478.OP10G_2546"/>
<dbReference type="PANTHER" id="PTHR43427:SF6">
    <property type="entry name" value="CHLORIDE CHANNEL PROTEIN CLC-E"/>
    <property type="match status" value="1"/>
</dbReference>
<dbReference type="HOGENOM" id="CLU_015263_7_0_0"/>
<dbReference type="PANTHER" id="PTHR43427">
    <property type="entry name" value="CHLORIDE CHANNEL PROTEIN CLC-E"/>
    <property type="match status" value="1"/>
</dbReference>
<dbReference type="GO" id="GO:0006813">
    <property type="term" value="P:potassium ion transport"/>
    <property type="evidence" value="ECO:0007669"/>
    <property type="project" value="InterPro"/>
</dbReference>
<gene>
    <name evidence="12" type="ORF">OP10G_2546</name>
</gene>
<dbReference type="InterPro" id="IPR014743">
    <property type="entry name" value="Cl-channel_core"/>
</dbReference>
<keyword evidence="5" id="KW-0406">Ion transport</keyword>
<dbReference type="EMBL" id="CP007139">
    <property type="protein sequence ID" value="AIE85914.1"/>
    <property type="molecule type" value="Genomic_DNA"/>
</dbReference>
<keyword evidence="3 10" id="KW-0812">Transmembrane</keyword>
<accession>A0A068NWD0</accession>
<dbReference type="PRINTS" id="PR00762">
    <property type="entry name" value="CLCHANNEL"/>
</dbReference>
<keyword evidence="6 10" id="KW-0472">Membrane</keyword>
<dbReference type="GO" id="GO:0005254">
    <property type="term" value="F:chloride channel activity"/>
    <property type="evidence" value="ECO:0007669"/>
    <property type="project" value="UniProtKB-KW"/>
</dbReference>
<dbReference type="SUPFAM" id="SSF116726">
    <property type="entry name" value="TrkA C-terminal domain-like"/>
    <property type="match status" value="1"/>
</dbReference>
<dbReference type="SUPFAM" id="SSF81340">
    <property type="entry name" value="Clc chloride channel"/>
    <property type="match status" value="1"/>
</dbReference>
<feature type="transmembrane region" description="Helical" evidence="10">
    <location>
        <begin position="64"/>
        <end position="85"/>
    </location>
</feature>
<keyword evidence="4 10" id="KW-1133">Transmembrane helix</keyword>
<comment type="subcellular location">
    <subcellularLocation>
        <location evidence="1">Membrane</location>
        <topology evidence="1">Multi-pass membrane protein</topology>
    </subcellularLocation>
</comment>
<reference evidence="12 13" key="1">
    <citation type="journal article" date="2014" name="PLoS ONE">
        <title>The first complete genome sequence of the class fimbriimonadia in the phylum armatimonadetes.</title>
        <authorList>
            <person name="Hu Z.Y."/>
            <person name="Wang Y.Z."/>
            <person name="Im W.T."/>
            <person name="Wang S.Y."/>
            <person name="Zhao G.P."/>
            <person name="Zheng H.J."/>
            <person name="Quan Z.X."/>
        </authorList>
    </citation>
    <scope>NUCLEOTIDE SEQUENCE [LARGE SCALE GENOMIC DNA]</scope>
    <source>
        <strain evidence="12">Gsoil 348</strain>
    </source>
</reference>
<dbReference type="InterPro" id="IPR006037">
    <property type="entry name" value="RCK_C"/>
</dbReference>
<feature type="transmembrane region" description="Helical" evidence="10">
    <location>
        <begin position="20"/>
        <end position="44"/>
    </location>
</feature>
<evidence type="ECO:0000256" key="4">
    <source>
        <dbReference type="ARBA" id="ARBA00022989"/>
    </source>
</evidence>
<dbReference type="Pfam" id="PF00654">
    <property type="entry name" value="Voltage_CLC"/>
    <property type="match status" value="1"/>
</dbReference>
<feature type="transmembrane region" description="Helical" evidence="10">
    <location>
        <begin position="238"/>
        <end position="258"/>
    </location>
</feature>
<feature type="domain" description="RCK C-terminal" evidence="11">
    <location>
        <begin position="439"/>
        <end position="521"/>
    </location>
</feature>
<keyword evidence="9" id="KW-0407">Ion channel</keyword>
<feature type="transmembrane region" description="Helical" evidence="10">
    <location>
        <begin position="270"/>
        <end position="290"/>
    </location>
</feature>
<dbReference type="GO" id="GO:0008324">
    <property type="term" value="F:monoatomic cation transmembrane transporter activity"/>
    <property type="evidence" value="ECO:0007669"/>
    <property type="project" value="InterPro"/>
</dbReference>
<dbReference type="CDD" id="cd01031">
    <property type="entry name" value="EriC"/>
    <property type="match status" value="1"/>
</dbReference>
<feature type="transmembrane region" description="Helical" evidence="10">
    <location>
        <begin position="340"/>
        <end position="363"/>
    </location>
</feature>
<dbReference type="Gene3D" id="1.10.3080.10">
    <property type="entry name" value="Clc chloride channel"/>
    <property type="match status" value="1"/>
</dbReference>
<dbReference type="PROSITE" id="PS51202">
    <property type="entry name" value="RCK_C"/>
    <property type="match status" value="1"/>
</dbReference>
<evidence type="ECO:0000256" key="6">
    <source>
        <dbReference type="ARBA" id="ARBA00023136"/>
    </source>
</evidence>
<dbReference type="GO" id="GO:0034707">
    <property type="term" value="C:chloride channel complex"/>
    <property type="evidence" value="ECO:0007669"/>
    <property type="project" value="UniProtKB-KW"/>
</dbReference>
<feature type="transmembrane region" description="Helical" evidence="10">
    <location>
        <begin position="375"/>
        <end position="397"/>
    </location>
</feature>
<evidence type="ECO:0000256" key="9">
    <source>
        <dbReference type="ARBA" id="ARBA00023303"/>
    </source>
</evidence>
<evidence type="ECO:0000313" key="12">
    <source>
        <dbReference type="EMBL" id="AIE85914.1"/>
    </source>
</evidence>
<feature type="transmembrane region" description="Helical" evidence="10">
    <location>
        <begin position="198"/>
        <end position="218"/>
    </location>
</feature>
<dbReference type="OrthoDB" id="9812438at2"/>
<dbReference type="InterPro" id="IPR036721">
    <property type="entry name" value="RCK_C_sf"/>
</dbReference>
<evidence type="ECO:0000256" key="7">
    <source>
        <dbReference type="ARBA" id="ARBA00023173"/>
    </source>
</evidence>
<dbReference type="AlphaFoldDB" id="A0A068NWD0"/>
<keyword evidence="13" id="KW-1185">Reference proteome</keyword>
<feature type="transmembrane region" description="Helical" evidence="10">
    <location>
        <begin position="163"/>
        <end position="186"/>
    </location>
</feature>
<keyword evidence="2" id="KW-0813">Transport</keyword>
<evidence type="ECO:0000313" key="13">
    <source>
        <dbReference type="Proteomes" id="UP000027982"/>
    </source>
</evidence>
<feature type="transmembrane region" description="Helical" evidence="10">
    <location>
        <begin position="404"/>
        <end position="423"/>
    </location>
</feature>
<dbReference type="InterPro" id="IPR001807">
    <property type="entry name" value="ClC"/>
</dbReference>
<dbReference type="KEGG" id="fgi:OP10G_2546"/>
<evidence type="ECO:0000256" key="5">
    <source>
        <dbReference type="ARBA" id="ARBA00023065"/>
    </source>
</evidence>
<dbReference type="eggNOG" id="COG0038">
    <property type="taxonomic scope" value="Bacteria"/>
</dbReference>
<proteinExistence type="predicted"/>
<dbReference type="NCBIfam" id="NF003640">
    <property type="entry name" value="PRK05277.1"/>
    <property type="match status" value="1"/>
</dbReference>
<evidence type="ECO:0000256" key="3">
    <source>
        <dbReference type="ARBA" id="ARBA00022692"/>
    </source>
</evidence>
<evidence type="ECO:0000256" key="1">
    <source>
        <dbReference type="ARBA" id="ARBA00004141"/>
    </source>
</evidence>
<dbReference type="Proteomes" id="UP000027982">
    <property type="component" value="Chromosome"/>
</dbReference>
<dbReference type="RefSeq" id="WP_025225532.1">
    <property type="nucleotide sequence ID" value="NZ_CP007139.1"/>
</dbReference>
<dbReference type="Pfam" id="PF02080">
    <property type="entry name" value="TrkA_C"/>
    <property type="match status" value="1"/>
</dbReference>
<keyword evidence="8" id="KW-0868">Chloride</keyword>
<feature type="transmembrane region" description="Helical" evidence="10">
    <location>
        <begin position="115"/>
        <end position="133"/>
    </location>
</feature>
<feature type="transmembrane region" description="Helical" evidence="10">
    <location>
        <begin position="310"/>
        <end position="333"/>
    </location>
</feature>
<keyword evidence="7" id="KW-0869">Chloride channel</keyword>